<dbReference type="Proteomes" id="UP000621560">
    <property type="component" value="Unassembled WGS sequence"/>
</dbReference>
<dbReference type="SUPFAM" id="SSF47413">
    <property type="entry name" value="lambda repressor-like DNA-binding domains"/>
    <property type="match status" value="1"/>
</dbReference>
<dbReference type="Gene3D" id="3.40.50.2300">
    <property type="match status" value="2"/>
</dbReference>
<keyword evidence="1" id="KW-0805">Transcription regulation</keyword>
<dbReference type="PROSITE" id="PS00356">
    <property type="entry name" value="HTH_LACI_1"/>
    <property type="match status" value="1"/>
</dbReference>
<dbReference type="RefSeq" id="WP_190919175.1">
    <property type="nucleotide sequence ID" value="NZ_JACXIZ010000026.1"/>
</dbReference>
<dbReference type="Pfam" id="PF13377">
    <property type="entry name" value="Peripla_BP_3"/>
    <property type="match status" value="1"/>
</dbReference>
<evidence type="ECO:0000313" key="6">
    <source>
        <dbReference type="Proteomes" id="UP000621560"/>
    </source>
</evidence>
<dbReference type="EMBL" id="JACXIZ010000026">
    <property type="protein sequence ID" value="MBD2846610.1"/>
    <property type="molecule type" value="Genomic_DNA"/>
</dbReference>
<dbReference type="InterPro" id="IPR000843">
    <property type="entry name" value="HTH_LacI"/>
</dbReference>
<reference evidence="5" key="1">
    <citation type="submission" date="2020-09" db="EMBL/GenBank/DDBJ databases">
        <title>A novel bacterium of genus Paenibacillus, isolated from South China Sea.</title>
        <authorList>
            <person name="Huang H."/>
            <person name="Mo K."/>
            <person name="Hu Y."/>
        </authorList>
    </citation>
    <scope>NUCLEOTIDE SEQUENCE</scope>
    <source>
        <strain evidence="5">IB182496</strain>
    </source>
</reference>
<evidence type="ECO:0000313" key="5">
    <source>
        <dbReference type="EMBL" id="MBD2846610.1"/>
    </source>
</evidence>
<keyword evidence="3" id="KW-0804">Transcription</keyword>
<protein>
    <submittedName>
        <fullName evidence="5">LacI family DNA-binding transcriptional regulator</fullName>
    </submittedName>
</protein>
<dbReference type="PANTHER" id="PTHR30146">
    <property type="entry name" value="LACI-RELATED TRANSCRIPTIONAL REPRESSOR"/>
    <property type="match status" value="1"/>
</dbReference>
<dbReference type="InterPro" id="IPR028082">
    <property type="entry name" value="Peripla_BP_I"/>
</dbReference>
<dbReference type="SUPFAM" id="SSF53822">
    <property type="entry name" value="Periplasmic binding protein-like I"/>
    <property type="match status" value="1"/>
</dbReference>
<organism evidence="5 6">
    <name type="scientific">Paenibacillus sabuli</name>
    <dbReference type="NCBI Taxonomy" id="2772509"/>
    <lineage>
        <taxon>Bacteria</taxon>
        <taxon>Bacillati</taxon>
        <taxon>Bacillota</taxon>
        <taxon>Bacilli</taxon>
        <taxon>Bacillales</taxon>
        <taxon>Paenibacillaceae</taxon>
        <taxon>Paenibacillus</taxon>
    </lineage>
</organism>
<dbReference type="GO" id="GO:0003700">
    <property type="term" value="F:DNA-binding transcription factor activity"/>
    <property type="evidence" value="ECO:0007669"/>
    <property type="project" value="TreeGrafter"/>
</dbReference>
<dbReference type="SMART" id="SM00354">
    <property type="entry name" value="HTH_LACI"/>
    <property type="match status" value="1"/>
</dbReference>
<feature type="domain" description="HTH lacI-type" evidence="4">
    <location>
        <begin position="2"/>
        <end position="56"/>
    </location>
</feature>
<dbReference type="CDD" id="cd06267">
    <property type="entry name" value="PBP1_LacI_sugar_binding-like"/>
    <property type="match status" value="1"/>
</dbReference>
<dbReference type="Gene3D" id="1.10.260.40">
    <property type="entry name" value="lambda repressor-like DNA-binding domains"/>
    <property type="match status" value="1"/>
</dbReference>
<proteinExistence type="predicted"/>
<dbReference type="InterPro" id="IPR046335">
    <property type="entry name" value="LacI/GalR-like_sensor"/>
</dbReference>
<dbReference type="Pfam" id="PF00356">
    <property type="entry name" value="LacI"/>
    <property type="match status" value="1"/>
</dbReference>
<dbReference type="GO" id="GO:0000976">
    <property type="term" value="F:transcription cis-regulatory region binding"/>
    <property type="evidence" value="ECO:0007669"/>
    <property type="project" value="TreeGrafter"/>
</dbReference>
<comment type="caution">
    <text evidence="5">The sequence shown here is derived from an EMBL/GenBank/DDBJ whole genome shotgun (WGS) entry which is preliminary data.</text>
</comment>
<accession>A0A927BVW5</accession>
<dbReference type="AlphaFoldDB" id="A0A927BVW5"/>
<evidence type="ECO:0000256" key="3">
    <source>
        <dbReference type="ARBA" id="ARBA00023163"/>
    </source>
</evidence>
<name>A0A927BVW5_9BACL</name>
<keyword evidence="2 5" id="KW-0238">DNA-binding</keyword>
<dbReference type="CDD" id="cd01392">
    <property type="entry name" value="HTH_LacI"/>
    <property type="match status" value="1"/>
</dbReference>
<dbReference type="PRINTS" id="PR00036">
    <property type="entry name" value="HTHLACI"/>
</dbReference>
<dbReference type="PANTHER" id="PTHR30146:SF109">
    <property type="entry name" value="HTH-TYPE TRANSCRIPTIONAL REGULATOR GALS"/>
    <property type="match status" value="1"/>
</dbReference>
<gene>
    <name evidence="5" type="ORF">IDH44_15525</name>
</gene>
<evidence type="ECO:0000259" key="4">
    <source>
        <dbReference type="PROSITE" id="PS50932"/>
    </source>
</evidence>
<keyword evidence="6" id="KW-1185">Reference proteome</keyword>
<dbReference type="InterPro" id="IPR010982">
    <property type="entry name" value="Lambda_DNA-bd_dom_sf"/>
</dbReference>
<dbReference type="PROSITE" id="PS50932">
    <property type="entry name" value="HTH_LACI_2"/>
    <property type="match status" value="1"/>
</dbReference>
<sequence>MATIKDVAKLAGVSISTVSYALNNHDKVSLSTKKRILEAARRLNYQKNGIASDLKRSSTRTIALIVTDLAGPHYAELVKGIQEVALSRGYDLLACSSLGGEQSTAVKFLTEKRVDGAIVLAYNIPAATLRRAAREAYPIILLDREIESPHTVSIEVDNEAGCHMATEHLIEQGHRRLAYVGGNPMEPLNEQRVSGFKRALRQHGLEREGQLHQFGMFNRDNGYAMTKMLIAEGNLPTGILYYNDEMAIGGIQAFREYGIRVPGDVSVIGFDDIELAQYVRPALTTVMQPKYERGALAAHLLFQALDGKPLEPRYRLPTRLIVRDSVRAPAGHEGKVPLRSE</sequence>
<evidence type="ECO:0000256" key="1">
    <source>
        <dbReference type="ARBA" id="ARBA00023015"/>
    </source>
</evidence>
<evidence type="ECO:0000256" key="2">
    <source>
        <dbReference type="ARBA" id="ARBA00023125"/>
    </source>
</evidence>